<name>A0A1G9C7D3_9RHOB</name>
<dbReference type="GO" id="GO:0036218">
    <property type="term" value="F:dTTP diphosphatase activity"/>
    <property type="evidence" value="ECO:0007669"/>
    <property type="project" value="RHEA"/>
</dbReference>
<dbReference type="PANTHER" id="PTHR43213">
    <property type="entry name" value="BIFUNCTIONAL DTTP/UTP PYROPHOSPHATASE/METHYLTRANSFERASE PROTEIN-RELATED"/>
    <property type="match status" value="1"/>
</dbReference>
<dbReference type="Proteomes" id="UP000199328">
    <property type="component" value="Unassembled WGS sequence"/>
</dbReference>
<dbReference type="InterPro" id="IPR003697">
    <property type="entry name" value="Maf-like"/>
</dbReference>
<comment type="similarity">
    <text evidence="4">Belongs to the Maf family. YhdE subfamily.</text>
</comment>
<feature type="active site" description="Proton acceptor" evidence="4">
    <location>
        <position position="86"/>
    </location>
</feature>
<keyword evidence="2 4" id="KW-0378">Hydrolase</keyword>
<dbReference type="GO" id="GO:0005737">
    <property type="term" value="C:cytoplasm"/>
    <property type="evidence" value="ECO:0007669"/>
    <property type="project" value="UniProtKB-SubCell"/>
</dbReference>
<dbReference type="PANTHER" id="PTHR43213:SF5">
    <property type="entry name" value="BIFUNCTIONAL DTTP_UTP PYROPHOSPHATASE_METHYLTRANSFERASE PROTEIN-RELATED"/>
    <property type="match status" value="1"/>
</dbReference>
<comment type="subcellular location">
    <subcellularLocation>
        <location evidence="4">Cytoplasm</location>
    </subcellularLocation>
</comment>
<dbReference type="CDD" id="cd00555">
    <property type="entry name" value="Maf"/>
    <property type="match status" value="1"/>
</dbReference>
<comment type="cofactor">
    <cofactor evidence="1 4">
        <name>a divalent metal cation</name>
        <dbReference type="ChEBI" id="CHEBI:60240"/>
    </cofactor>
</comment>
<accession>A0A1G9C7D3</accession>
<dbReference type="EC" id="3.6.1.9" evidence="4"/>
<dbReference type="EMBL" id="FNFV01000003">
    <property type="protein sequence ID" value="SDK47566.1"/>
    <property type="molecule type" value="Genomic_DNA"/>
</dbReference>
<gene>
    <name evidence="5" type="ORF">SAMN05216257_1034</name>
</gene>
<organism evidence="5 6">
    <name type="scientific">Meinhardsimonia xiamenensis</name>
    <dbReference type="NCBI Taxonomy" id="990712"/>
    <lineage>
        <taxon>Bacteria</taxon>
        <taxon>Pseudomonadati</taxon>
        <taxon>Pseudomonadota</taxon>
        <taxon>Alphaproteobacteria</taxon>
        <taxon>Rhodobacterales</taxon>
        <taxon>Paracoccaceae</taxon>
        <taxon>Meinhardsimonia</taxon>
    </lineage>
</organism>
<dbReference type="PIRSF" id="PIRSF006305">
    <property type="entry name" value="Maf"/>
    <property type="match status" value="1"/>
</dbReference>
<dbReference type="GO" id="GO:0009117">
    <property type="term" value="P:nucleotide metabolic process"/>
    <property type="evidence" value="ECO:0007669"/>
    <property type="project" value="UniProtKB-KW"/>
</dbReference>
<comment type="catalytic activity">
    <reaction evidence="4">
        <text>dTTP + H2O = dTMP + diphosphate + H(+)</text>
        <dbReference type="Rhea" id="RHEA:28534"/>
        <dbReference type="ChEBI" id="CHEBI:15377"/>
        <dbReference type="ChEBI" id="CHEBI:15378"/>
        <dbReference type="ChEBI" id="CHEBI:33019"/>
        <dbReference type="ChEBI" id="CHEBI:37568"/>
        <dbReference type="ChEBI" id="CHEBI:63528"/>
        <dbReference type="EC" id="3.6.1.9"/>
    </reaction>
</comment>
<evidence type="ECO:0000256" key="1">
    <source>
        <dbReference type="ARBA" id="ARBA00001968"/>
    </source>
</evidence>
<feature type="site" description="Important for substrate specificity" evidence="4">
    <location>
        <position position="87"/>
    </location>
</feature>
<evidence type="ECO:0000313" key="5">
    <source>
        <dbReference type="EMBL" id="SDK47566.1"/>
    </source>
</evidence>
<dbReference type="Gene3D" id="3.90.950.10">
    <property type="match status" value="1"/>
</dbReference>
<feature type="site" description="Important for substrate specificity" evidence="4">
    <location>
        <position position="169"/>
    </location>
</feature>
<comment type="caution">
    <text evidence="4">Lacks conserved residue(s) required for the propagation of feature annotation.</text>
</comment>
<dbReference type="GO" id="GO:0036221">
    <property type="term" value="F:UTP diphosphatase activity"/>
    <property type="evidence" value="ECO:0007669"/>
    <property type="project" value="RHEA"/>
</dbReference>
<keyword evidence="4" id="KW-0963">Cytoplasm</keyword>
<comment type="catalytic activity">
    <reaction evidence="4">
        <text>UTP + H2O = UMP + diphosphate + H(+)</text>
        <dbReference type="Rhea" id="RHEA:29395"/>
        <dbReference type="ChEBI" id="CHEBI:15377"/>
        <dbReference type="ChEBI" id="CHEBI:15378"/>
        <dbReference type="ChEBI" id="CHEBI:33019"/>
        <dbReference type="ChEBI" id="CHEBI:46398"/>
        <dbReference type="ChEBI" id="CHEBI:57865"/>
        <dbReference type="EC" id="3.6.1.9"/>
    </reaction>
</comment>
<dbReference type="HAMAP" id="MF_00528">
    <property type="entry name" value="Maf"/>
    <property type="match status" value="1"/>
</dbReference>
<dbReference type="InterPro" id="IPR029001">
    <property type="entry name" value="ITPase-like_fam"/>
</dbReference>
<dbReference type="NCBIfam" id="TIGR00172">
    <property type="entry name" value="maf"/>
    <property type="match status" value="1"/>
</dbReference>
<dbReference type="AlphaFoldDB" id="A0A1G9C7D3"/>
<comment type="function">
    <text evidence="4">Nucleoside triphosphate pyrophosphatase that hydrolyzes dTTP and UTP. May have a dual role in cell division arrest and in preventing the incorporation of modified nucleotides into cellular nucleic acids.</text>
</comment>
<protein>
    <recommendedName>
        <fullName evidence="4">dTTP/UTP pyrophosphatase</fullName>
        <shortName evidence="4">dTTPase/UTPase</shortName>
        <ecNumber evidence="4">3.6.1.9</ecNumber>
    </recommendedName>
    <alternativeName>
        <fullName evidence="4">Nucleoside triphosphate pyrophosphatase</fullName>
    </alternativeName>
    <alternativeName>
        <fullName evidence="4">Nucleotide pyrophosphatase</fullName>
        <shortName evidence="4">Nucleotide PPase</shortName>
    </alternativeName>
</protein>
<proteinExistence type="inferred from homology"/>
<evidence type="ECO:0000256" key="4">
    <source>
        <dbReference type="HAMAP-Rule" id="MF_00528"/>
    </source>
</evidence>
<evidence type="ECO:0000256" key="2">
    <source>
        <dbReference type="ARBA" id="ARBA00022801"/>
    </source>
</evidence>
<evidence type="ECO:0000313" key="6">
    <source>
        <dbReference type="Proteomes" id="UP000199328"/>
    </source>
</evidence>
<dbReference type="SUPFAM" id="SSF52972">
    <property type="entry name" value="ITPase-like"/>
    <property type="match status" value="1"/>
</dbReference>
<sequence length="213" mass="23319">MPAPREAAPAGGLSRLPHRRLILGSASPRRREILAQLGYEPEEVRPPHIDETPLKGELPRAYARRLAREKAEALEPAPDEVILCADTTVALGRRILGKPEDEREAASFLRALSGRRHRVITAVAVRDAAGIRERDVVSLVRFKRLSEEDIAEYLATGDWRGKAGGYAIQGPAAGLIPWVSGSWSAIVGLPAYETRQLLRAAGLRPRHSQEAHA</sequence>
<feature type="site" description="Important for substrate specificity" evidence="4">
    <location>
        <position position="29"/>
    </location>
</feature>
<keyword evidence="6" id="KW-1185">Reference proteome</keyword>
<dbReference type="STRING" id="990712.SAMN05216257_1034"/>
<keyword evidence="3 4" id="KW-0546">Nucleotide metabolism</keyword>
<dbReference type="Pfam" id="PF02545">
    <property type="entry name" value="Maf"/>
    <property type="match status" value="1"/>
</dbReference>
<reference evidence="6" key="1">
    <citation type="submission" date="2016-10" db="EMBL/GenBank/DDBJ databases">
        <authorList>
            <person name="Varghese N."/>
            <person name="Submissions S."/>
        </authorList>
    </citation>
    <scope>NUCLEOTIDE SEQUENCE [LARGE SCALE GENOMIC DNA]</scope>
    <source>
        <strain evidence="6">CGMCC 1.10789</strain>
    </source>
</reference>
<evidence type="ECO:0000256" key="3">
    <source>
        <dbReference type="ARBA" id="ARBA00023080"/>
    </source>
</evidence>